<dbReference type="AlphaFoldDB" id="A0A0A9GLI3"/>
<evidence type="ECO:0000313" key="1">
    <source>
        <dbReference type="EMBL" id="JAE25352.1"/>
    </source>
</evidence>
<sequence>MQPETKVVYALLLTCLDASANEEISCRPLGLECQNGRPT</sequence>
<dbReference type="EMBL" id="GBRH01172544">
    <property type="protein sequence ID" value="JAE25352.1"/>
    <property type="molecule type" value="Transcribed_RNA"/>
</dbReference>
<reference evidence="1" key="1">
    <citation type="submission" date="2014-09" db="EMBL/GenBank/DDBJ databases">
        <authorList>
            <person name="Magalhaes I.L.F."/>
            <person name="Oliveira U."/>
            <person name="Santos F.R."/>
            <person name="Vidigal T.H.D.A."/>
            <person name="Brescovit A.D."/>
            <person name="Santos A.J."/>
        </authorList>
    </citation>
    <scope>NUCLEOTIDE SEQUENCE</scope>
    <source>
        <tissue evidence="1">Shoot tissue taken approximately 20 cm above the soil surface</tissue>
    </source>
</reference>
<accession>A0A0A9GLI3</accession>
<name>A0A0A9GLI3_ARUDO</name>
<protein>
    <submittedName>
        <fullName evidence="1">Uncharacterized protein</fullName>
    </submittedName>
</protein>
<organism evidence="1">
    <name type="scientific">Arundo donax</name>
    <name type="common">Giant reed</name>
    <name type="synonym">Donax arundinaceus</name>
    <dbReference type="NCBI Taxonomy" id="35708"/>
    <lineage>
        <taxon>Eukaryota</taxon>
        <taxon>Viridiplantae</taxon>
        <taxon>Streptophyta</taxon>
        <taxon>Embryophyta</taxon>
        <taxon>Tracheophyta</taxon>
        <taxon>Spermatophyta</taxon>
        <taxon>Magnoliopsida</taxon>
        <taxon>Liliopsida</taxon>
        <taxon>Poales</taxon>
        <taxon>Poaceae</taxon>
        <taxon>PACMAD clade</taxon>
        <taxon>Arundinoideae</taxon>
        <taxon>Arundineae</taxon>
        <taxon>Arundo</taxon>
    </lineage>
</organism>
<proteinExistence type="predicted"/>
<reference evidence="1" key="2">
    <citation type="journal article" date="2015" name="Data Brief">
        <title>Shoot transcriptome of the giant reed, Arundo donax.</title>
        <authorList>
            <person name="Barrero R.A."/>
            <person name="Guerrero F.D."/>
            <person name="Moolhuijzen P."/>
            <person name="Goolsby J.A."/>
            <person name="Tidwell J."/>
            <person name="Bellgard S.E."/>
            <person name="Bellgard M.I."/>
        </authorList>
    </citation>
    <scope>NUCLEOTIDE SEQUENCE</scope>
    <source>
        <tissue evidence="1">Shoot tissue taken approximately 20 cm above the soil surface</tissue>
    </source>
</reference>